<protein>
    <submittedName>
        <fullName evidence="3">Membrane protease subunit, stomatin/prohibitin-like protein</fullName>
    </submittedName>
</protein>
<dbReference type="SUPFAM" id="SSF117892">
    <property type="entry name" value="Band 7/SPFH domain"/>
    <property type="match status" value="1"/>
</dbReference>
<dbReference type="InterPro" id="IPR043202">
    <property type="entry name" value="Band-7_stomatin-like"/>
</dbReference>
<evidence type="ECO:0000313" key="3">
    <source>
        <dbReference type="EMBL" id="AET57435.1"/>
    </source>
</evidence>
<dbReference type="STRING" id="985665.HPL003_03275"/>
<dbReference type="GO" id="GO:0008233">
    <property type="term" value="F:peptidase activity"/>
    <property type="evidence" value="ECO:0007669"/>
    <property type="project" value="UniProtKB-KW"/>
</dbReference>
<accession>G7W3H2</accession>
<dbReference type="OrthoDB" id="5501731at2"/>
<dbReference type="RefSeq" id="WP_014278216.1">
    <property type="nucleotide sequence ID" value="NC_016641.1"/>
</dbReference>
<comment type="similarity">
    <text evidence="1">Belongs to the band 7/mec-2 family.</text>
</comment>
<dbReference type="CDD" id="cd13438">
    <property type="entry name" value="SPFH_eoslipins_u2"/>
    <property type="match status" value="1"/>
</dbReference>
<dbReference type="InterPro" id="IPR001107">
    <property type="entry name" value="Band_7"/>
</dbReference>
<dbReference type="PANTHER" id="PTHR10264">
    <property type="entry name" value="BAND 7 PROTEIN-RELATED"/>
    <property type="match status" value="1"/>
</dbReference>
<keyword evidence="3" id="KW-0378">Hydrolase</keyword>
<sequence length="375" mass="43449">MFKKITIKSDERGLLFKKGSYHKLLLPGTYVLKTFQQETVEILNVAEPFFVPDHDIRLFLTDSVLLEQLSVVDVEDYEYVLHYEDNRFVELLPAGKYAFWNVLKEHRFVHADTRQPAIDKALGQAFLAKTQCFWKALQVASYELGFLYYDNVLQGELKPGKYYFWMSTVNTEIRTIDLRQQQMDLMGQEIMTEDKITLRLNFVCQYRIVDPLRALEFRAFEEQMYIMLQLVLREYVGTMKLDDLLKMKQEIAEYVLTRLNEQSGEYGVSFTSAGVKDIILPGDIKDILNTVLLAEKKAQANLITRREETASTRSLLNTAKLMDENATLYRLKELEFLEKICEKIGTISLTGGNTLLEQLNSLVHMKDGQGNRIEG</sequence>
<dbReference type="GO" id="GO:0006508">
    <property type="term" value="P:proteolysis"/>
    <property type="evidence" value="ECO:0007669"/>
    <property type="project" value="UniProtKB-KW"/>
</dbReference>
<evidence type="ECO:0000259" key="2">
    <source>
        <dbReference type="SMART" id="SM00244"/>
    </source>
</evidence>
<dbReference type="Gene3D" id="3.30.479.30">
    <property type="entry name" value="Band 7 domain"/>
    <property type="match status" value="1"/>
</dbReference>
<proteinExistence type="inferred from homology"/>
<dbReference type="Proteomes" id="UP000005876">
    <property type="component" value="Chromosome"/>
</dbReference>
<organism evidence="3 4">
    <name type="scientific">Paenibacillus terrae (strain HPL-003)</name>
    <dbReference type="NCBI Taxonomy" id="985665"/>
    <lineage>
        <taxon>Bacteria</taxon>
        <taxon>Bacillati</taxon>
        <taxon>Bacillota</taxon>
        <taxon>Bacilli</taxon>
        <taxon>Bacillales</taxon>
        <taxon>Paenibacillaceae</taxon>
        <taxon>Paenibacillus</taxon>
    </lineage>
</organism>
<reference evidence="4" key="1">
    <citation type="submission" date="2011-11" db="EMBL/GenBank/DDBJ databases">
        <title>Complete sequence of Paenibacillus terrae HPL-003.</title>
        <authorList>
            <person name="Shin S.H."/>
            <person name="Kim S."/>
            <person name="Kim J.Y."/>
        </authorList>
    </citation>
    <scope>NUCLEOTIDE SEQUENCE [LARGE SCALE GENOMIC DNA]</scope>
    <source>
        <strain evidence="4">HPL-003</strain>
    </source>
</reference>
<feature type="domain" description="Band 7" evidence="2">
    <location>
        <begin position="135"/>
        <end position="292"/>
    </location>
</feature>
<reference evidence="3 4" key="3">
    <citation type="journal article" date="2012" name="J. Bacteriol.">
        <title>Genome Sequence of Paenibacillus terrae HPL-003, a Xylanase-Producing Bacterium Isolated from Soil Found in Forest Residue.</title>
        <authorList>
            <person name="Shin S.H."/>
            <person name="Kim S."/>
            <person name="Kim J.Y."/>
            <person name="Song H.Y."/>
            <person name="Cho S.J."/>
            <person name="Kim D.R."/>
            <person name="Lee K.I."/>
            <person name="Lim H.K."/>
            <person name="Park N.J."/>
            <person name="Hwang I.T."/>
            <person name="Yang K.S."/>
        </authorList>
    </citation>
    <scope>NUCLEOTIDE SEQUENCE [LARGE SCALE GENOMIC DNA]</scope>
    <source>
        <strain evidence="3 4">HPL-003</strain>
    </source>
</reference>
<dbReference type="KEGG" id="pta:HPL003_03275"/>
<keyword evidence="3" id="KW-0645">Protease</keyword>
<dbReference type="SMART" id="SM00244">
    <property type="entry name" value="PHB"/>
    <property type="match status" value="1"/>
</dbReference>
<dbReference type="InterPro" id="IPR036013">
    <property type="entry name" value="Band_7/SPFH_dom_sf"/>
</dbReference>
<dbReference type="GO" id="GO:0005886">
    <property type="term" value="C:plasma membrane"/>
    <property type="evidence" value="ECO:0007669"/>
    <property type="project" value="InterPro"/>
</dbReference>
<dbReference type="AlphaFoldDB" id="G7W3H2"/>
<dbReference type="PANTHER" id="PTHR10264:SF83">
    <property type="entry name" value="BLL5629 PROTEIN"/>
    <property type="match status" value="1"/>
</dbReference>
<evidence type="ECO:0000313" key="4">
    <source>
        <dbReference type="Proteomes" id="UP000005876"/>
    </source>
</evidence>
<dbReference type="HOGENOM" id="CLU_027197_1_1_9"/>
<gene>
    <name evidence="3" type="ordered locus">HPL003_03275</name>
</gene>
<evidence type="ECO:0000256" key="1">
    <source>
        <dbReference type="ARBA" id="ARBA00008164"/>
    </source>
</evidence>
<dbReference type="EMBL" id="CP003107">
    <property type="protein sequence ID" value="AET57435.1"/>
    <property type="molecule type" value="Genomic_DNA"/>
</dbReference>
<name>G7W3H2_PAETH</name>
<dbReference type="Pfam" id="PF01145">
    <property type="entry name" value="Band_7"/>
    <property type="match status" value="1"/>
</dbReference>
<reference key="2">
    <citation type="submission" date="2011-11" db="EMBL/GenBank/DDBJ databases">
        <authorList>
            <person name="Shin S.H."/>
            <person name="Kim S."/>
            <person name="Kim J.Y."/>
        </authorList>
    </citation>
    <scope>NUCLEOTIDE SEQUENCE</scope>
    <source>
        <strain>HPL-003</strain>
    </source>
</reference>
<dbReference type="eggNOG" id="COG0330">
    <property type="taxonomic scope" value="Bacteria"/>
</dbReference>